<reference evidence="1" key="1">
    <citation type="journal article" date="2020" name="Cell">
        <title>Large-Scale Comparative Analyses of Tick Genomes Elucidate Their Genetic Diversity and Vector Capacities.</title>
        <authorList>
            <consortium name="Tick Genome and Microbiome Consortium (TIGMIC)"/>
            <person name="Jia N."/>
            <person name="Wang J."/>
            <person name="Shi W."/>
            <person name="Du L."/>
            <person name="Sun Y."/>
            <person name="Zhan W."/>
            <person name="Jiang J.F."/>
            <person name="Wang Q."/>
            <person name="Zhang B."/>
            <person name="Ji P."/>
            <person name="Bell-Sakyi L."/>
            <person name="Cui X.M."/>
            <person name="Yuan T.T."/>
            <person name="Jiang B.G."/>
            <person name="Yang W.F."/>
            <person name="Lam T.T."/>
            <person name="Chang Q.C."/>
            <person name="Ding S.J."/>
            <person name="Wang X.J."/>
            <person name="Zhu J.G."/>
            <person name="Ruan X.D."/>
            <person name="Zhao L."/>
            <person name="Wei J.T."/>
            <person name="Ye R.Z."/>
            <person name="Que T.C."/>
            <person name="Du C.H."/>
            <person name="Zhou Y.H."/>
            <person name="Cheng J.X."/>
            <person name="Dai P.F."/>
            <person name="Guo W.B."/>
            <person name="Han X.H."/>
            <person name="Huang E.J."/>
            <person name="Li L.F."/>
            <person name="Wei W."/>
            <person name="Gao Y.C."/>
            <person name="Liu J.Z."/>
            <person name="Shao H.Z."/>
            <person name="Wang X."/>
            <person name="Wang C.C."/>
            <person name="Yang T.C."/>
            <person name="Huo Q.B."/>
            <person name="Li W."/>
            <person name="Chen H.Y."/>
            <person name="Chen S.E."/>
            <person name="Zhou L.G."/>
            <person name="Ni X.B."/>
            <person name="Tian J.H."/>
            <person name="Sheng Y."/>
            <person name="Liu T."/>
            <person name="Pan Y.S."/>
            <person name="Xia L.Y."/>
            <person name="Li J."/>
            <person name="Zhao F."/>
            <person name="Cao W.C."/>
        </authorList>
    </citation>
    <scope>NUCLEOTIDE SEQUENCE</scope>
    <source>
        <strain evidence="1">Rsan-2018</strain>
    </source>
</reference>
<organism evidence="1 2">
    <name type="scientific">Rhipicephalus sanguineus</name>
    <name type="common">Brown dog tick</name>
    <name type="synonym">Ixodes sanguineus</name>
    <dbReference type="NCBI Taxonomy" id="34632"/>
    <lineage>
        <taxon>Eukaryota</taxon>
        <taxon>Metazoa</taxon>
        <taxon>Ecdysozoa</taxon>
        <taxon>Arthropoda</taxon>
        <taxon>Chelicerata</taxon>
        <taxon>Arachnida</taxon>
        <taxon>Acari</taxon>
        <taxon>Parasitiformes</taxon>
        <taxon>Ixodida</taxon>
        <taxon>Ixodoidea</taxon>
        <taxon>Ixodidae</taxon>
        <taxon>Rhipicephalinae</taxon>
        <taxon>Rhipicephalus</taxon>
        <taxon>Rhipicephalus</taxon>
    </lineage>
</organism>
<comment type="caution">
    <text evidence="1">The sequence shown here is derived from an EMBL/GenBank/DDBJ whole genome shotgun (WGS) entry which is preliminary data.</text>
</comment>
<evidence type="ECO:0000313" key="1">
    <source>
        <dbReference type="EMBL" id="KAH7943459.1"/>
    </source>
</evidence>
<evidence type="ECO:0000313" key="2">
    <source>
        <dbReference type="Proteomes" id="UP000821837"/>
    </source>
</evidence>
<accession>A0A9D4PIL7</accession>
<dbReference type="Proteomes" id="UP000821837">
    <property type="component" value="Unassembled WGS sequence"/>
</dbReference>
<dbReference type="EMBL" id="JABSTV010001253">
    <property type="protein sequence ID" value="KAH7943459.1"/>
    <property type="molecule type" value="Genomic_DNA"/>
</dbReference>
<gene>
    <name evidence="1" type="ORF">HPB52_008742</name>
</gene>
<name>A0A9D4PIL7_RHISA</name>
<proteinExistence type="predicted"/>
<protein>
    <submittedName>
        <fullName evidence="1">Uncharacterized protein</fullName>
    </submittedName>
</protein>
<dbReference type="VEuPathDB" id="VectorBase:RSAN_058130"/>
<reference evidence="1" key="2">
    <citation type="submission" date="2021-09" db="EMBL/GenBank/DDBJ databases">
        <authorList>
            <person name="Jia N."/>
            <person name="Wang J."/>
            <person name="Shi W."/>
            <person name="Du L."/>
            <person name="Sun Y."/>
            <person name="Zhan W."/>
            <person name="Jiang J."/>
            <person name="Wang Q."/>
            <person name="Zhang B."/>
            <person name="Ji P."/>
            <person name="Sakyi L.B."/>
            <person name="Cui X."/>
            <person name="Yuan T."/>
            <person name="Jiang B."/>
            <person name="Yang W."/>
            <person name="Lam T.T.-Y."/>
            <person name="Chang Q."/>
            <person name="Ding S."/>
            <person name="Wang X."/>
            <person name="Zhu J."/>
            <person name="Ruan X."/>
            <person name="Zhao L."/>
            <person name="Wei J."/>
            <person name="Que T."/>
            <person name="Du C."/>
            <person name="Cheng J."/>
            <person name="Dai P."/>
            <person name="Han X."/>
            <person name="Huang E."/>
            <person name="Gao Y."/>
            <person name="Liu J."/>
            <person name="Shao H."/>
            <person name="Ye R."/>
            <person name="Li L."/>
            <person name="Wei W."/>
            <person name="Wang X."/>
            <person name="Wang C."/>
            <person name="Huo Q."/>
            <person name="Li W."/>
            <person name="Guo W."/>
            <person name="Chen H."/>
            <person name="Chen S."/>
            <person name="Zhou L."/>
            <person name="Zhou L."/>
            <person name="Ni X."/>
            <person name="Tian J."/>
            <person name="Zhou Y."/>
            <person name="Sheng Y."/>
            <person name="Liu T."/>
            <person name="Pan Y."/>
            <person name="Xia L."/>
            <person name="Li J."/>
            <person name="Zhao F."/>
            <person name="Cao W."/>
        </authorList>
    </citation>
    <scope>NUCLEOTIDE SEQUENCE</scope>
    <source>
        <strain evidence="1">Rsan-2018</strain>
        <tissue evidence="1">Larvae</tissue>
    </source>
</reference>
<sequence length="368" mass="41609">MAPTLGPTRNPLICTVSVKFTSTSELPKDGLCDIIFYESFYIKNKPTGWTDPGLDHFLELATKLRATSVGASFSPNKDKLFADALSGSLNAAVDRLRSLGVSHFGTLSLYGKYTMPAKLLQCLKLLQWFPVMKCGLMKLCSAITEPSFFVALTHVPFADRKRRDCRILPMTMLDFPAVPPRRQMKYAISIKEALRNLQWTQSHKWDFTWMAISFSMRGHMYAPANISGDDSAYKLFRPCKNFTAPRHDFDVQPTSRCPSSHGEWTYRFESDVVGEYTYDTARGLMMVFDSEISIRKKICEAKAAYPAVPFGVAAYDVDYDSVASDCPSMQIGFGAYRRVKALRRLNEFMEKRFTDASRLQECLVLALL</sequence>
<keyword evidence="2" id="KW-1185">Reference proteome</keyword>
<dbReference type="AlphaFoldDB" id="A0A9D4PIL7"/>